<protein>
    <submittedName>
        <fullName evidence="2">Uncharacterized protein</fullName>
    </submittedName>
</protein>
<proteinExistence type="predicted"/>
<name>A0A392U511_9FABA</name>
<evidence type="ECO:0000313" key="2">
    <source>
        <dbReference type="EMBL" id="MCI68168.1"/>
    </source>
</evidence>
<feature type="compositionally biased region" description="Basic and acidic residues" evidence="1">
    <location>
        <begin position="1"/>
        <end position="19"/>
    </location>
</feature>
<evidence type="ECO:0000256" key="1">
    <source>
        <dbReference type="SAM" id="MobiDB-lite"/>
    </source>
</evidence>
<comment type="caution">
    <text evidence="2">The sequence shown here is derived from an EMBL/GenBank/DDBJ whole genome shotgun (WGS) entry which is preliminary data.</text>
</comment>
<dbReference type="AlphaFoldDB" id="A0A392U511"/>
<reference evidence="2 3" key="1">
    <citation type="journal article" date="2018" name="Front. Plant Sci.">
        <title>Red Clover (Trifolium pratense) and Zigzag Clover (T. medium) - A Picture of Genomic Similarities and Differences.</title>
        <authorList>
            <person name="Dluhosova J."/>
            <person name="Istvanek J."/>
            <person name="Nedelnik J."/>
            <person name="Repkova J."/>
        </authorList>
    </citation>
    <scope>NUCLEOTIDE SEQUENCE [LARGE SCALE GENOMIC DNA]</scope>
    <source>
        <strain evidence="3">cv. 10/8</strain>
        <tissue evidence="2">Leaf</tissue>
    </source>
</reference>
<accession>A0A392U511</accession>
<dbReference type="Proteomes" id="UP000265520">
    <property type="component" value="Unassembled WGS sequence"/>
</dbReference>
<evidence type="ECO:0000313" key="3">
    <source>
        <dbReference type="Proteomes" id="UP000265520"/>
    </source>
</evidence>
<feature type="non-terminal residue" evidence="2">
    <location>
        <position position="1"/>
    </location>
</feature>
<dbReference type="EMBL" id="LXQA010731798">
    <property type="protein sequence ID" value="MCI68168.1"/>
    <property type="molecule type" value="Genomic_DNA"/>
</dbReference>
<sequence length="65" mass="6997">DPSRSQSAKLEKGDTDSNGKQRGTSRKSGPTGGGKRGSSFQRICSEAESNAKVQYQSHSKGIQRR</sequence>
<keyword evidence="3" id="KW-1185">Reference proteome</keyword>
<organism evidence="2 3">
    <name type="scientific">Trifolium medium</name>
    <dbReference type="NCBI Taxonomy" id="97028"/>
    <lineage>
        <taxon>Eukaryota</taxon>
        <taxon>Viridiplantae</taxon>
        <taxon>Streptophyta</taxon>
        <taxon>Embryophyta</taxon>
        <taxon>Tracheophyta</taxon>
        <taxon>Spermatophyta</taxon>
        <taxon>Magnoliopsida</taxon>
        <taxon>eudicotyledons</taxon>
        <taxon>Gunneridae</taxon>
        <taxon>Pentapetalae</taxon>
        <taxon>rosids</taxon>
        <taxon>fabids</taxon>
        <taxon>Fabales</taxon>
        <taxon>Fabaceae</taxon>
        <taxon>Papilionoideae</taxon>
        <taxon>50 kb inversion clade</taxon>
        <taxon>NPAAA clade</taxon>
        <taxon>Hologalegina</taxon>
        <taxon>IRL clade</taxon>
        <taxon>Trifolieae</taxon>
        <taxon>Trifolium</taxon>
    </lineage>
</organism>
<feature type="region of interest" description="Disordered" evidence="1">
    <location>
        <begin position="1"/>
        <end position="42"/>
    </location>
</feature>